<dbReference type="InterPro" id="IPR013011">
    <property type="entry name" value="PTS_EIIB_2"/>
</dbReference>
<accession>W0HU72</accession>
<evidence type="ECO:0000256" key="3">
    <source>
        <dbReference type="ARBA" id="ARBA00023015"/>
    </source>
</evidence>
<evidence type="ECO:0000256" key="2">
    <source>
        <dbReference type="ARBA" id="ARBA00022737"/>
    </source>
</evidence>
<evidence type="ECO:0000259" key="7">
    <source>
        <dbReference type="PROSITE" id="PS51372"/>
    </source>
</evidence>
<proteinExistence type="predicted"/>
<protein>
    <submittedName>
        <fullName evidence="8">LicABCH operon regulator</fullName>
    </submittedName>
</protein>
<dbReference type="GO" id="GO:0008982">
    <property type="term" value="F:protein-N(PI)-phosphohistidine-sugar phosphotransferase activity"/>
    <property type="evidence" value="ECO:0007669"/>
    <property type="project" value="InterPro"/>
</dbReference>
<dbReference type="Pfam" id="PF00874">
    <property type="entry name" value="PRD"/>
    <property type="match status" value="2"/>
</dbReference>
<evidence type="ECO:0000313" key="9">
    <source>
        <dbReference type="Proteomes" id="UP000019028"/>
    </source>
</evidence>
<dbReference type="Pfam" id="PF05043">
    <property type="entry name" value="Mga"/>
    <property type="match status" value="1"/>
</dbReference>
<dbReference type="SUPFAM" id="SSF63520">
    <property type="entry name" value="PTS-regulatory domain, PRD"/>
    <property type="match status" value="2"/>
</dbReference>
<organism evidence="8 9">
    <name type="scientific">Sodalis praecaptivus</name>
    <dbReference type="NCBI Taxonomy" id="1239307"/>
    <lineage>
        <taxon>Bacteria</taxon>
        <taxon>Pseudomonadati</taxon>
        <taxon>Pseudomonadota</taxon>
        <taxon>Gammaproteobacteria</taxon>
        <taxon>Enterobacterales</taxon>
        <taxon>Bruguierivoracaceae</taxon>
        <taxon>Sodalis</taxon>
    </lineage>
</organism>
<keyword evidence="2" id="KW-0677">Repeat</keyword>
<dbReference type="GO" id="GO:0006355">
    <property type="term" value="P:regulation of DNA-templated transcription"/>
    <property type="evidence" value="ECO:0007669"/>
    <property type="project" value="InterPro"/>
</dbReference>
<keyword evidence="9" id="KW-1185">Reference proteome</keyword>
<dbReference type="Gene3D" id="1.10.1790.10">
    <property type="entry name" value="PRD domain"/>
    <property type="match status" value="2"/>
</dbReference>
<dbReference type="InterPro" id="IPR007737">
    <property type="entry name" value="Mga_HTH"/>
</dbReference>
<feature type="domain" description="PRD" evidence="7">
    <location>
        <begin position="305"/>
        <end position="413"/>
    </location>
</feature>
<dbReference type="Gene3D" id="3.40.50.2300">
    <property type="match status" value="1"/>
</dbReference>
<dbReference type="GO" id="GO:0009401">
    <property type="term" value="P:phosphoenolpyruvate-dependent sugar phosphotransferase system"/>
    <property type="evidence" value="ECO:0007669"/>
    <property type="project" value="InterPro"/>
</dbReference>
<dbReference type="EMBL" id="CP006569">
    <property type="protein sequence ID" value="AHF77401.1"/>
    <property type="molecule type" value="Genomic_DNA"/>
</dbReference>
<dbReference type="InterPro" id="IPR036388">
    <property type="entry name" value="WH-like_DNA-bd_sf"/>
</dbReference>
<dbReference type="Gene3D" id="1.10.10.10">
    <property type="entry name" value="Winged helix-like DNA-binding domain superfamily/Winged helix DNA-binding domain"/>
    <property type="match status" value="2"/>
</dbReference>
<reference evidence="8 9" key="1">
    <citation type="journal article" date="2014" name="Genome Biol. Evol.">
        <title>Genome degeneration and adaptation in a nascent stage of symbiosis.</title>
        <authorList>
            <person name="Oakeson K.F."/>
            <person name="Gil R."/>
            <person name="Clayton A.L."/>
            <person name="Dunn D.M."/>
            <person name="von Niederhausern A.C."/>
            <person name="Hamil C."/>
            <person name="Aoyagi A."/>
            <person name="Duval B."/>
            <person name="Baca A."/>
            <person name="Silva F.J."/>
            <person name="Vallier A."/>
            <person name="Jackson D.G."/>
            <person name="Latorre A."/>
            <person name="Weiss R.B."/>
            <person name="Heddi A."/>
            <person name="Moya A."/>
            <person name="Dale C."/>
        </authorList>
    </citation>
    <scope>NUCLEOTIDE SEQUENCE [LARGE SCALE GENOMIC DNA]</scope>
    <source>
        <strain evidence="8 9">HS1</strain>
    </source>
</reference>
<evidence type="ECO:0000259" key="6">
    <source>
        <dbReference type="PROSITE" id="PS51099"/>
    </source>
</evidence>
<dbReference type="PROSITE" id="PS51372">
    <property type="entry name" value="PRD_2"/>
    <property type="match status" value="2"/>
</dbReference>
<dbReference type="HOGENOM" id="CLU_013442_2_1_6"/>
<evidence type="ECO:0000256" key="5">
    <source>
        <dbReference type="ARBA" id="ARBA00023163"/>
    </source>
</evidence>
<keyword evidence="3" id="KW-0805">Transcription regulation</keyword>
<dbReference type="PANTHER" id="PTHR30185:SF18">
    <property type="entry name" value="TRANSCRIPTIONAL REGULATOR MTLR"/>
    <property type="match status" value="1"/>
</dbReference>
<dbReference type="Proteomes" id="UP000019028">
    <property type="component" value="Chromosome"/>
</dbReference>
<evidence type="ECO:0000313" key="8">
    <source>
        <dbReference type="EMBL" id="AHF77401.1"/>
    </source>
</evidence>
<dbReference type="InterPro" id="IPR011608">
    <property type="entry name" value="PRD"/>
</dbReference>
<keyword evidence="4" id="KW-0010">Activator</keyword>
<dbReference type="AlphaFoldDB" id="W0HU72"/>
<keyword evidence="5" id="KW-0804">Transcription</keyword>
<evidence type="ECO:0000256" key="4">
    <source>
        <dbReference type="ARBA" id="ARBA00023159"/>
    </source>
</evidence>
<dbReference type="InterPro" id="IPR036095">
    <property type="entry name" value="PTS_EIIB-like_sf"/>
</dbReference>
<dbReference type="CDD" id="cd05568">
    <property type="entry name" value="PTS_IIB_bgl_like"/>
    <property type="match status" value="1"/>
</dbReference>
<keyword evidence="1" id="KW-0808">Transferase</keyword>
<dbReference type="KEGG" id="sod:Sant_2357"/>
<dbReference type="PROSITE" id="PS51099">
    <property type="entry name" value="PTS_EIIB_TYPE_2"/>
    <property type="match status" value="1"/>
</dbReference>
<dbReference type="PATRIC" id="fig|1239307.3.peg.2617"/>
<dbReference type="Pfam" id="PF08279">
    <property type="entry name" value="HTH_11"/>
    <property type="match status" value="1"/>
</dbReference>
<dbReference type="InterPro" id="IPR036634">
    <property type="entry name" value="PRD_sf"/>
</dbReference>
<name>W0HU72_9GAMM</name>
<sequence>MKALTERQLNILKQLISHNSYLSLSHLSAKTAIATRTIRRDIADINDKLRTQGIQLVGKNGRGITIKFADVESEIAARRLFFSENDDFHSNVRTLKIASDLLMLSPHSSSISELADKYFISRASIVNDLKTLESWLQRFDLKLMKSRAGTCIKGSDYNIRVAMKALVLKSIYAHQDTMESRLDDGTLRELSGKFGEQAVHFTLQLISFIEQQLNYIISDPYYINLFTHILVLIHRSQSPLSRTDARPVRVSVNDAHAWRVSLAVIERIEAAYHTALVAEEAYSIYQYLVSSGQAGGETSPHAERPVSERETLFAQALVDRVSQRINVAITLDKNLLRALSSHIKPMLNRLTYRIRIKNPLLHEIKTELGSVFTAVKAVINELCREDALGEINDDEVAYLTVHLQAAIENSIKVKRVLLVCSSGLGTSQLLSGRINRAFPDWKIIDIVPGKNIAESLRRHECDMVISTIRLEPLAKPVVYVSALFSAKDIARVTECLVSDSTITQKGEML</sequence>
<gene>
    <name evidence="8" type="primary">licR</name>
    <name evidence="8" type="ORF">Sant_2357</name>
</gene>
<evidence type="ECO:0000256" key="1">
    <source>
        <dbReference type="ARBA" id="ARBA00022679"/>
    </source>
</evidence>
<feature type="domain" description="PTS EIIB type-2" evidence="6">
    <location>
        <begin position="414"/>
        <end position="504"/>
    </location>
</feature>
<dbReference type="PANTHER" id="PTHR30185">
    <property type="entry name" value="CRYPTIC BETA-GLUCOSIDE BGL OPERON ANTITERMINATOR"/>
    <property type="match status" value="1"/>
</dbReference>
<dbReference type="SUPFAM" id="SSF52794">
    <property type="entry name" value="PTS system IIB component-like"/>
    <property type="match status" value="1"/>
</dbReference>
<dbReference type="InterPro" id="IPR013196">
    <property type="entry name" value="HTH_11"/>
</dbReference>
<feature type="domain" description="PRD" evidence="7">
    <location>
        <begin position="193"/>
        <end position="298"/>
    </location>
</feature>
<dbReference type="InterPro" id="IPR050661">
    <property type="entry name" value="BglG_antiterminators"/>
</dbReference>